<keyword evidence="1" id="KW-0812">Transmembrane</keyword>
<keyword evidence="1" id="KW-1133">Transmembrane helix</keyword>
<proteinExistence type="predicted"/>
<dbReference type="EMBL" id="LAZR01060565">
    <property type="protein sequence ID" value="KKK65414.1"/>
    <property type="molecule type" value="Genomic_DNA"/>
</dbReference>
<comment type="caution">
    <text evidence="2">The sequence shown here is derived from an EMBL/GenBank/DDBJ whole genome shotgun (WGS) entry which is preliminary data.</text>
</comment>
<sequence length="56" mass="6408">MMRSPNYRFYVAISLPLLVIAGYWLLSLAQYDSTQKKVPVKVNSKAKRPKPAVKKI</sequence>
<protein>
    <submittedName>
        <fullName evidence="2">Uncharacterized protein</fullName>
    </submittedName>
</protein>
<dbReference type="AlphaFoldDB" id="A0A0F8ZG60"/>
<feature type="non-terminal residue" evidence="2">
    <location>
        <position position="56"/>
    </location>
</feature>
<name>A0A0F8ZG60_9ZZZZ</name>
<accession>A0A0F8ZG60</accession>
<organism evidence="2">
    <name type="scientific">marine sediment metagenome</name>
    <dbReference type="NCBI Taxonomy" id="412755"/>
    <lineage>
        <taxon>unclassified sequences</taxon>
        <taxon>metagenomes</taxon>
        <taxon>ecological metagenomes</taxon>
    </lineage>
</organism>
<evidence type="ECO:0000256" key="1">
    <source>
        <dbReference type="SAM" id="Phobius"/>
    </source>
</evidence>
<evidence type="ECO:0000313" key="2">
    <source>
        <dbReference type="EMBL" id="KKK65414.1"/>
    </source>
</evidence>
<keyword evidence="1" id="KW-0472">Membrane</keyword>
<reference evidence="2" key="1">
    <citation type="journal article" date="2015" name="Nature">
        <title>Complex archaea that bridge the gap between prokaryotes and eukaryotes.</title>
        <authorList>
            <person name="Spang A."/>
            <person name="Saw J.H."/>
            <person name="Jorgensen S.L."/>
            <person name="Zaremba-Niedzwiedzka K."/>
            <person name="Martijn J."/>
            <person name="Lind A.E."/>
            <person name="van Eijk R."/>
            <person name="Schleper C."/>
            <person name="Guy L."/>
            <person name="Ettema T.J."/>
        </authorList>
    </citation>
    <scope>NUCLEOTIDE SEQUENCE</scope>
</reference>
<feature type="transmembrane region" description="Helical" evidence="1">
    <location>
        <begin position="7"/>
        <end position="26"/>
    </location>
</feature>
<gene>
    <name evidence="2" type="ORF">LCGC14_2974350</name>
</gene>